<protein>
    <recommendedName>
        <fullName evidence="3">Isochorismatase-like domain-containing protein</fullName>
    </recommendedName>
</protein>
<reference evidence="4" key="2">
    <citation type="submission" date="2023-05" db="EMBL/GenBank/DDBJ databases">
        <authorList>
            <consortium name="Lawrence Berkeley National Laboratory"/>
            <person name="Steindorff A."/>
            <person name="Hensen N."/>
            <person name="Bonometti L."/>
            <person name="Westerberg I."/>
            <person name="Brannstrom I.O."/>
            <person name="Guillou S."/>
            <person name="Cros-Aarteil S."/>
            <person name="Calhoun S."/>
            <person name="Haridas S."/>
            <person name="Kuo A."/>
            <person name="Mondo S."/>
            <person name="Pangilinan J."/>
            <person name="Riley R."/>
            <person name="Labutti K."/>
            <person name="Andreopoulos B."/>
            <person name="Lipzen A."/>
            <person name="Chen C."/>
            <person name="Yanf M."/>
            <person name="Daum C."/>
            <person name="Ng V."/>
            <person name="Clum A."/>
            <person name="Ohm R."/>
            <person name="Martin F."/>
            <person name="Silar P."/>
            <person name="Natvig D."/>
            <person name="Lalanne C."/>
            <person name="Gautier V."/>
            <person name="Ament-Velasquez S.L."/>
            <person name="Kruys A."/>
            <person name="Hutchinson M.I."/>
            <person name="Powell A.J."/>
            <person name="Barry K."/>
            <person name="Miller A.N."/>
            <person name="Grigoriev I.V."/>
            <person name="Debuchy R."/>
            <person name="Gladieux P."/>
            <person name="Thoren M.H."/>
            <person name="Johannesson H."/>
        </authorList>
    </citation>
    <scope>NUCLEOTIDE SEQUENCE</scope>
    <source>
        <strain evidence="4">CBS 103.79</strain>
    </source>
</reference>
<dbReference type="PANTHER" id="PTHR31212">
    <property type="entry name" value="ALPHA-KETOGLUTARATE-DEPENDENT DIOXYGENASE ALKB HOMOLOG 3"/>
    <property type="match status" value="1"/>
</dbReference>
<comment type="caution">
    <text evidence="4">The sequence shown here is derived from an EMBL/GenBank/DDBJ whole genome shotgun (WGS) entry which is preliminary data.</text>
</comment>
<dbReference type="SUPFAM" id="SSF52499">
    <property type="entry name" value="Isochorismatase-like hydrolases"/>
    <property type="match status" value="1"/>
</dbReference>
<keyword evidence="5" id="KW-1185">Reference proteome</keyword>
<evidence type="ECO:0000313" key="5">
    <source>
        <dbReference type="Proteomes" id="UP001303889"/>
    </source>
</evidence>
<dbReference type="Proteomes" id="UP001303889">
    <property type="component" value="Unassembled WGS sequence"/>
</dbReference>
<feature type="region of interest" description="Disordered" evidence="2">
    <location>
        <begin position="249"/>
        <end position="277"/>
    </location>
</feature>
<name>A0AAN6RU72_9PEZI</name>
<dbReference type="InterPro" id="IPR036380">
    <property type="entry name" value="Isochorismatase-like_sf"/>
</dbReference>
<dbReference type="Pfam" id="PF00857">
    <property type="entry name" value="Isochorismatase"/>
    <property type="match status" value="1"/>
</dbReference>
<evidence type="ECO:0000256" key="1">
    <source>
        <dbReference type="ARBA" id="ARBA00006336"/>
    </source>
</evidence>
<evidence type="ECO:0000256" key="2">
    <source>
        <dbReference type="SAM" id="MobiDB-lite"/>
    </source>
</evidence>
<dbReference type="InterPro" id="IPR000868">
    <property type="entry name" value="Isochorismatase-like_dom"/>
</dbReference>
<dbReference type="InterPro" id="IPR032854">
    <property type="entry name" value="ALKBH3"/>
</dbReference>
<evidence type="ECO:0000259" key="3">
    <source>
        <dbReference type="Pfam" id="PF00857"/>
    </source>
</evidence>
<organism evidence="4 5">
    <name type="scientific">Staphylotrichum tortipilum</name>
    <dbReference type="NCBI Taxonomy" id="2831512"/>
    <lineage>
        <taxon>Eukaryota</taxon>
        <taxon>Fungi</taxon>
        <taxon>Dikarya</taxon>
        <taxon>Ascomycota</taxon>
        <taxon>Pezizomycotina</taxon>
        <taxon>Sordariomycetes</taxon>
        <taxon>Sordariomycetidae</taxon>
        <taxon>Sordariales</taxon>
        <taxon>Chaetomiaceae</taxon>
        <taxon>Staphylotrichum</taxon>
    </lineage>
</organism>
<dbReference type="PANTHER" id="PTHR31212:SF5">
    <property type="entry name" value="ISOCHORISMATASE FAMILY PROTEIN FAMILY (AFU_ORTHOLOGUE AFUA_3G14500)"/>
    <property type="match status" value="1"/>
</dbReference>
<dbReference type="EMBL" id="MU855439">
    <property type="protein sequence ID" value="KAK3903602.1"/>
    <property type="molecule type" value="Genomic_DNA"/>
</dbReference>
<comment type="similarity">
    <text evidence="1">Belongs to the isochorismatase family.</text>
</comment>
<dbReference type="Gene3D" id="3.40.50.850">
    <property type="entry name" value="Isochorismatase-like"/>
    <property type="match status" value="1"/>
</dbReference>
<feature type="domain" description="Isochorismatase-like" evidence="3">
    <location>
        <begin position="20"/>
        <end position="239"/>
    </location>
</feature>
<dbReference type="AlphaFoldDB" id="A0AAN6RU72"/>
<gene>
    <name evidence="4" type="ORF">C8A05DRAFT_32672</name>
</gene>
<accession>A0AAN6RU72</accession>
<proteinExistence type="inferred from homology"/>
<dbReference type="GO" id="GO:0006307">
    <property type="term" value="P:DNA alkylation repair"/>
    <property type="evidence" value="ECO:0007669"/>
    <property type="project" value="InterPro"/>
</dbReference>
<reference evidence="4" key="1">
    <citation type="journal article" date="2023" name="Mol. Phylogenet. Evol.">
        <title>Genome-scale phylogeny and comparative genomics of the fungal order Sordariales.</title>
        <authorList>
            <person name="Hensen N."/>
            <person name="Bonometti L."/>
            <person name="Westerberg I."/>
            <person name="Brannstrom I.O."/>
            <person name="Guillou S."/>
            <person name="Cros-Aarteil S."/>
            <person name="Calhoun S."/>
            <person name="Haridas S."/>
            <person name="Kuo A."/>
            <person name="Mondo S."/>
            <person name="Pangilinan J."/>
            <person name="Riley R."/>
            <person name="LaButti K."/>
            <person name="Andreopoulos B."/>
            <person name="Lipzen A."/>
            <person name="Chen C."/>
            <person name="Yan M."/>
            <person name="Daum C."/>
            <person name="Ng V."/>
            <person name="Clum A."/>
            <person name="Steindorff A."/>
            <person name="Ohm R.A."/>
            <person name="Martin F."/>
            <person name="Silar P."/>
            <person name="Natvig D.O."/>
            <person name="Lalanne C."/>
            <person name="Gautier V."/>
            <person name="Ament-Velasquez S.L."/>
            <person name="Kruys A."/>
            <person name="Hutchinson M.I."/>
            <person name="Powell A.J."/>
            <person name="Barry K."/>
            <person name="Miller A.N."/>
            <person name="Grigoriev I.V."/>
            <person name="Debuchy R."/>
            <person name="Gladieux P."/>
            <person name="Hiltunen Thoren M."/>
            <person name="Johannesson H."/>
        </authorList>
    </citation>
    <scope>NUCLEOTIDE SEQUENCE</scope>
    <source>
        <strain evidence="4">CBS 103.79</strain>
    </source>
</reference>
<evidence type="ECO:0000313" key="4">
    <source>
        <dbReference type="EMBL" id="KAK3903602.1"/>
    </source>
</evidence>
<dbReference type="CDD" id="cd00431">
    <property type="entry name" value="cysteine_hydrolases"/>
    <property type="match status" value="1"/>
</dbReference>
<dbReference type="GO" id="GO:0051213">
    <property type="term" value="F:dioxygenase activity"/>
    <property type="evidence" value="ECO:0007669"/>
    <property type="project" value="InterPro"/>
</dbReference>
<sequence>MRPPFDINPSAIPTVRTRKALLILDLQNDFLSPDGALSVSEPEGYVERTLGLAEAFRDSAAGDVIWVRSEFERSCSLLEEEDQIVTADVLTRPKKGGAQPMRGRQPTSSMHEMAAMEDDDEAFLSVGTNRDSKTCVGKGTRGAEFAASVQAAIVAGRDMVFTKTHYSAFAPGQQQLVQVLRGRFVTQLYVCGSLTNVSIYATALGAGQHGYEVTLVEDCCGFRSAMRHLNAVRQLSHLTGCDAISSETLLEDLQPTPPPEASEGSKTTGLSPFLSKP</sequence>